<reference evidence="2 3" key="2">
    <citation type="journal article" date="2008" name="Bioinformatics">
        <title>Assembly reconciliation.</title>
        <authorList>
            <person name="Zimin A.V."/>
            <person name="Smith D.R."/>
            <person name="Sutton G."/>
            <person name="Yorke J.A."/>
        </authorList>
    </citation>
    <scope>NUCLEOTIDE SEQUENCE [LARGE SCALE GENOMIC DNA]</scope>
    <source>
        <strain evidence="2 3">TSC#14021-0224.01</strain>
    </source>
</reference>
<protein>
    <submittedName>
        <fullName evidence="2">Uncharacterized protein</fullName>
    </submittedName>
</protein>
<feature type="transmembrane region" description="Helical" evidence="1">
    <location>
        <begin position="64"/>
        <end position="82"/>
    </location>
</feature>
<evidence type="ECO:0000313" key="2">
    <source>
        <dbReference type="EMBL" id="EDV52757.1"/>
    </source>
</evidence>
<dbReference type="EMBL" id="CH954178">
    <property type="protein sequence ID" value="EDV52757.1"/>
    <property type="molecule type" value="Genomic_DNA"/>
</dbReference>
<dbReference type="eggNOG" id="ENOG502T3DS">
    <property type="taxonomic scope" value="Eukaryota"/>
</dbReference>
<dbReference type="AlphaFoldDB" id="B3NJ40"/>
<dbReference type="OrthoDB" id="7860814at2759"/>
<organism evidence="2 3">
    <name type="scientific">Drosophila erecta</name>
    <name type="common">Fruit fly</name>
    <dbReference type="NCBI Taxonomy" id="7220"/>
    <lineage>
        <taxon>Eukaryota</taxon>
        <taxon>Metazoa</taxon>
        <taxon>Ecdysozoa</taxon>
        <taxon>Arthropoda</taxon>
        <taxon>Hexapoda</taxon>
        <taxon>Insecta</taxon>
        <taxon>Pterygota</taxon>
        <taxon>Neoptera</taxon>
        <taxon>Endopterygota</taxon>
        <taxon>Diptera</taxon>
        <taxon>Brachycera</taxon>
        <taxon>Muscomorpha</taxon>
        <taxon>Ephydroidea</taxon>
        <taxon>Drosophilidae</taxon>
        <taxon>Drosophila</taxon>
        <taxon>Sophophora</taxon>
    </lineage>
</organism>
<evidence type="ECO:0000256" key="1">
    <source>
        <dbReference type="SAM" id="Phobius"/>
    </source>
</evidence>
<proteinExistence type="predicted"/>
<dbReference type="HOGENOM" id="CLU_110407_0_0_1"/>
<gene>
    <name evidence="2" type="primary">Dere\GG16253</name>
    <name evidence="2" type="synonym">dere_GLEANR_16251</name>
    <name evidence="2" type="synonym">GG16253</name>
    <name evidence="2" type="ORF">Dere_GG16253</name>
</gene>
<name>B3NJ40_DROER</name>
<keyword evidence="1" id="KW-0812">Transmembrane</keyword>
<keyword evidence="1" id="KW-0472">Membrane</keyword>
<accession>B3NJ40</accession>
<dbReference type="PhylomeDB" id="B3NJ40"/>
<dbReference type="KEGG" id="der:6544137"/>
<sequence length="219" mass="25308">MEISVPPPGSHWSLRFVDILKPFPDQTVANATYKVIRFFYPPFALETVDVTHVVSEPELNSLNVGLFVGFPLFLGCIGYAMYKYARNVRPVAKEPPFKLYELEKRMRDKYGPEYKQGIWKRRDIPEPLLLTNDPSEPVAKSKHERGSSKSNNFFIEAHWLPESIENFIKTDRADDKNSVITECNAENRLFDCGTQLDRHSDLAGEIKNAFKERRRKAKK</sequence>
<dbReference type="OMA" id="HWSLRFV"/>
<reference evidence="2 3" key="1">
    <citation type="journal article" date="2007" name="Nature">
        <title>Evolution of genes and genomes on the Drosophila phylogeny.</title>
        <authorList>
            <consortium name="Drosophila 12 Genomes Consortium"/>
            <person name="Clark A.G."/>
            <person name="Eisen M.B."/>
            <person name="Smith D.R."/>
            <person name="Bergman C.M."/>
            <person name="Oliver B."/>
            <person name="Markow T.A."/>
            <person name="Kaufman T.C."/>
            <person name="Kellis M."/>
            <person name="Gelbart W."/>
            <person name="Iyer V.N."/>
            <person name="Pollard D.A."/>
            <person name="Sackton T.B."/>
            <person name="Larracuente A.M."/>
            <person name="Singh N.D."/>
            <person name="Abad J.P."/>
            <person name="Abt D.N."/>
            <person name="Adryan B."/>
            <person name="Aguade M."/>
            <person name="Akashi H."/>
            <person name="Anderson W.W."/>
            <person name="Aquadro C.F."/>
            <person name="Ardell D.H."/>
            <person name="Arguello R."/>
            <person name="Artieri C.G."/>
            <person name="Barbash D.A."/>
            <person name="Barker D."/>
            <person name="Barsanti P."/>
            <person name="Batterham P."/>
            <person name="Batzoglou S."/>
            <person name="Begun D."/>
            <person name="Bhutkar A."/>
            <person name="Blanco E."/>
            <person name="Bosak S.A."/>
            <person name="Bradley R.K."/>
            <person name="Brand A.D."/>
            <person name="Brent M.R."/>
            <person name="Brooks A.N."/>
            <person name="Brown R.H."/>
            <person name="Butlin R.K."/>
            <person name="Caggese C."/>
            <person name="Calvi B.R."/>
            <person name="Bernardo de Carvalho A."/>
            <person name="Caspi A."/>
            <person name="Castrezana S."/>
            <person name="Celniker S.E."/>
            <person name="Chang J.L."/>
            <person name="Chapple C."/>
            <person name="Chatterji S."/>
            <person name="Chinwalla A."/>
            <person name="Civetta A."/>
            <person name="Clifton S.W."/>
            <person name="Comeron J.M."/>
            <person name="Costello J.C."/>
            <person name="Coyne J.A."/>
            <person name="Daub J."/>
            <person name="David R.G."/>
            <person name="Delcher A.L."/>
            <person name="Delehaunty K."/>
            <person name="Do C.B."/>
            <person name="Ebling H."/>
            <person name="Edwards K."/>
            <person name="Eickbush T."/>
            <person name="Evans J.D."/>
            <person name="Filipski A."/>
            <person name="Findeiss S."/>
            <person name="Freyhult E."/>
            <person name="Fulton L."/>
            <person name="Fulton R."/>
            <person name="Garcia A.C."/>
            <person name="Gardiner A."/>
            <person name="Garfield D.A."/>
            <person name="Garvin B.E."/>
            <person name="Gibson G."/>
            <person name="Gilbert D."/>
            <person name="Gnerre S."/>
            <person name="Godfrey J."/>
            <person name="Good R."/>
            <person name="Gotea V."/>
            <person name="Gravely B."/>
            <person name="Greenberg A.J."/>
            <person name="Griffiths-Jones S."/>
            <person name="Gross S."/>
            <person name="Guigo R."/>
            <person name="Gustafson E.A."/>
            <person name="Haerty W."/>
            <person name="Hahn M.W."/>
            <person name="Halligan D.L."/>
            <person name="Halpern A.L."/>
            <person name="Halter G.M."/>
            <person name="Han M.V."/>
            <person name="Heger A."/>
            <person name="Hillier L."/>
            <person name="Hinrichs A.S."/>
            <person name="Holmes I."/>
            <person name="Hoskins R.A."/>
            <person name="Hubisz M.J."/>
            <person name="Hultmark D."/>
            <person name="Huntley M.A."/>
            <person name="Jaffe D.B."/>
            <person name="Jagadeeshan S."/>
            <person name="Jeck W.R."/>
            <person name="Johnson J."/>
            <person name="Jones C.D."/>
            <person name="Jordan W.C."/>
            <person name="Karpen G.H."/>
            <person name="Kataoka E."/>
            <person name="Keightley P.D."/>
            <person name="Kheradpour P."/>
            <person name="Kirkness E.F."/>
            <person name="Koerich L.B."/>
            <person name="Kristiansen K."/>
            <person name="Kudrna D."/>
            <person name="Kulathinal R.J."/>
            <person name="Kumar S."/>
            <person name="Kwok R."/>
            <person name="Lander E."/>
            <person name="Langley C.H."/>
            <person name="Lapoint R."/>
            <person name="Lazzaro B.P."/>
            <person name="Lee S.J."/>
            <person name="Levesque L."/>
            <person name="Li R."/>
            <person name="Lin C.F."/>
            <person name="Lin M.F."/>
            <person name="Lindblad-Toh K."/>
            <person name="Llopart A."/>
            <person name="Long M."/>
            <person name="Low L."/>
            <person name="Lozovsky E."/>
            <person name="Lu J."/>
            <person name="Luo M."/>
            <person name="Machado C.A."/>
            <person name="Makalowski W."/>
            <person name="Marzo M."/>
            <person name="Matsuda M."/>
            <person name="Matzkin L."/>
            <person name="McAllister B."/>
            <person name="McBride C.S."/>
            <person name="McKernan B."/>
            <person name="McKernan K."/>
            <person name="Mendez-Lago M."/>
            <person name="Minx P."/>
            <person name="Mollenhauer M.U."/>
            <person name="Montooth K."/>
            <person name="Mount S.M."/>
            <person name="Mu X."/>
            <person name="Myers E."/>
            <person name="Negre B."/>
            <person name="Newfeld S."/>
            <person name="Nielsen R."/>
            <person name="Noor M.A."/>
            <person name="O'Grady P."/>
            <person name="Pachter L."/>
            <person name="Papaceit M."/>
            <person name="Parisi M.J."/>
            <person name="Parisi M."/>
            <person name="Parts L."/>
            <person name="Pedersen J.S."/>
            <person name="Pesole G."/>
            <person name="Phillippy A.M."/>
            <person name="Ponting C.P."/>
            <person name="Pop M."/>
            <person name="Porcelli D."/>
            <person name="Powell J.R."/>
            <person name="Prohaska S."/>
            <person name="Pruitt K."/>
            <person name="Puig M."/>
            <person name="Quesneville H."/>
            <person name="Ram K.R."/>
            <person name="Rand D."/>
            <person name="Rasmussen M.D."/>
            <person name="Reed L.K."/>
            <person name="Reenan R."/>
            <person name="Reily A."/>
            <person name="Remington K.A."/>
            <person name="Rieger T.T."/>
            <person name="Ritchie M.G."/>
            <person name="Robin C."/>
            <person name="Rogers Y.H."/>
            <person name="Rohde C."/>
            <person name="Rozas J."/>
            <person name="Rubenfield M.J."/>
            <person name="Ruiz A."/>
            <person name="Russo S."/>
            <person name="Salzberg S.L."/>
            <person name="Sanchez-Gracia A."/>
            <person name="Saranga D.J."/>
            <person name="Sato H."/>
            <person name="Schaeffer S.W."/>
            <person name="Schatz M.C."/>
            <person name="Schlenke T."/>
            <person name="Schwartz R."/>
            <person name="Segarra C."/>
            <person name="Singh R.S."/>
            <person name="Sirot L."/>
            <person name="Sirota M."/>
            <person name="Sisneros N.B."/>
            <person name="Smith C.D."/>
            <person name="Smith T.F."/>
            <person name="Spieth J."/>
            <person name="Stage D.E."/>
            <person name="Stark A."/>
            <person name="Stephan W."/>
            <person name="Strausberg R.L."/>
            <person name="Strempel S."/>
            <person name="Sturgill D."/>
            <person name="Sutton G."/>
            <person name="Sutton G.G."/>
            <person name="Tao W."/>
            <person name="Teichmann S."/>
            <person name="Tobari Y.N."/>
            <person name="Tomimura Y."/>
            <person name="Tsolas J.M."/>
            <person name="Valente V.L."/>
            <person name="Venter E."/>
            <person name="Venter J.C."/>
            <person name="Vicario S."/>
            <person name="Vieira F.G."/>
            <person name="Vilella A.J."/>
            <person name="Villasante A."/>
            <person name="Walenz B."/>
            <person name="Wang J."/>
            <person name="Wasserman M."/>
            <person name="Watts T."/>
            <person name="Wilson D."/>
            <person name="Wilson R.K."/>
            <person name="Wing R.A."/>
            <person name="Wolfner M.F."/>
            <person name="Wong A."/>
            <person name="Wong G.K."/>
            <person name="Wu C.I."/>
            <person name="Wu G."/>
            <person name="Yamamoto D."/>
            <person name="Yang H.P."/>
            <person name="Yang S.P."/>
            <person name="Yorke J.A."/>
            <person name="Yoshida K."/>
            <person name="Zdobnov E."/>
            <person name="Zhang P."/>
            <person name="Zhang Y."/>
            <person name="Zimin A.V."/>
            <person name="Baldwin J."/>
            <person name="Abdouelleil A."/>
            <person name="Abdulkadir J."/>
            <person name="Abebe A."/>
            <person name="Abera B."/>
            <person name="Abreu J."/>
            <person name="Acer S.C."/>
            <person name="Aftuck L."/>
            <person name="Alexander A."/>
            <person name="An P."/>
            <person name="Anderson E."/>
            <person name="Anderson S."/>
            <person name="Arachi H."/>
            <person name="Azer M."/>
            <person name="Bachantsang P."/>
            <person name="Barry A."/>
            <person name="Bayul T."/>
            <person name="Berlin A."/>
            <person name="Bessette D."/>
            <person name="Bloom T."/>
            <person name="Blye J."/>
            <person name="Boguslavskiy L."/>
            <person name="Bonnet C."/>
            <person name="Boukhgalter B."/>
            <person name="Bourzgui I."/>
            <person name="Brown A."/>
            <person name="Cahill P."/>
            <person name="Channer S."/>
            <person name="Cheshatsang Y."/>
            <person name="Chuda L."/>
            <person name="Citroen M."/>
            <person name="Collymore A."/>
            <person name="Cooke P."/>
            <person name="Costello M."/>
            <person name="D'Aco K."/>
            <person name="Daza R."/>
            <person name="De Haan G."/>
            <person name="DeGray S."/>
            <person name="DeMaso C."/>
            <person name="Dhargay N."/>
            <person name="Dooley K."/>
            <person name="Dooley E."/>
            <person name="Doricent M."/>
            <person name="Dorje P."/>
            <person name="Dorjee K."/>
            <person name="Dupes A."/>
            <person name="Elong R."/>
            <person name="Falk J."/>
            <person name="Farina A."/>
            <person name="Faro S."/>
            <person name="Ferguson D."/>
            <person name="Fisher S."/>
            <person name="Foley C.D."/>
            <person name="Franke A."/>
            <person name="Friedrich D."/>
            <person name="Gadbois L."/>
            <person name="Gearin G."/>
            <person name="Gearin C.R."/>
            <person name="Giannoukos G."/>
            <person name="Goode T."/>
            <person name="Graham J."/>
            <person name="Grandbois E."/>
            <person name="Grewal S."/>
            <person name="Gyaltsen K."/>
            <person name="Hafez N."/>
            <person name="Hagos B."/>
            <person name="Hall J."/>
            <person name="Henson C."/>
            <person name="Hollinger A."/>
            <person name="Honan T."/>
            <person name="Huard M.D."/>
            <person name="Hughes L."/>
            <person name="Hurhula B."/>
            <person name="Husby M.E."/>
            <person name="Kamat A."/>
            <person name="Kanga B."/>
            <person name="Kashin S."/>
            <person name="Khazanovich D."/>
            <person name="Kisner P."/>
            <person name="Lance K."/>
            <person name="Lara M."/>
            <person name="Lee W."/>
            <person name="Lennon N."/>
            <person name="Letendre F."/>
            <person name="LeVine R."/>
            <person name="Lipovsky A."/>
            <person name="Liu X."/>
            <person name="Liu J."/>
            <person name="Liu S."/>
            <person name="Lokyitsang T."/>
            <person name="Lokyitsang Y."/>
            <person name="Lubonja R."/>
            <person name="Lui A."/>
            <person name="MacDonald P."/>
            <person name="Magnisalis V."/>
            <person name="Maru K."/>
            <person name="Matthews C."/>
            <person name="McCusker W."/>
            <person name="McDonough S."/>
            <person name="Mehta T."/>
            <person name="Meldrim J."/>
            <person name="Meneus L."/>
            <person name="Mihai O."/>
            <person name="Mihalev A."/>
            <person name="Mihova T."/>
            <person name="Mittelman R."/>
            <person name="Mlenga V."/>
            <person name="Montmayeur A."/>
            <person name="Mulrain L."/>
            <person name="Navidi A."/>
            <person name="Naylor J."/>
            <person name="Negash T."/>
            <person name="Nguyen T."/>
            <person name="Nguyen N."/>
            <person name="Nicol R."/>
            <person name="Norbu C."/>
            <person name="Norbu N."/>
            <person name="Novod N."/>
            <person name="O'Neill B."/>
            <person name="Osman S."/>
            <person name="Markiewicz E."/>
            <person name="Oyono O.L."/>
            <person name="Patti C."/>
            <person name="Phunkhang P."/>
            <person name="Pierre F."/>
            <person name="Priest M."/>
            <person name="Raghuraman S."/>
            <person name="Rege F."/>
            <person name="Reyes R."/>
            <person name="Rise C."/>
            <person name="Rogov P."/>
            <person name="Ross K."/>
            <person name="Ryan E."/>
            <person name="Settipalli S."/>
            <person name="Shea T."/>
            <person name="Sherpa N."/>
            <person name="Shi L."/>
            <person name="Shih D."/>
            <person name="Sparrow T."/>
            <person name="Spaulding J."/>
            <person name="Stalker J."/>
            <person name="Stange-Thomann N."/>
            <person name="Stavropoulos S."/>
            <person name="Stone C."/>
            <person name="Strader C."/>
            <person name="Tesfaye S."/>
            <person name="Thomson T."/>
            <person name="Thoulutsang Y."/>
            <person name="Thoulutsang D."/>
            <person name="Topham K."/>
            <person name="Topping I."/>
            <person name="Tsamla T."/>
            <person name="Vassiliev H."/>
            <person name="Vo A."/>
            <person name="Wangchuk T."/>
            <person name="Wangdi T."/>
            <person name="Weiand M."/>
            <person name="Wilkinson J."/>
            <person name="Wilson A."/>
            <person name="Yadav S."/>
            <person name="Young G."/>
            <person name="Yu Q."/>
            <person name="Zembek L."/>
            <person name="Zhong D."/>
            <person name="Zimmer A."/>
            <person name="Zwirko Z."/>
            <person name="Jaffe D.B."/>
            <person name="Alvarez P."/>
            <person name="Brockman W."/>
            <person name="Butler J."/>
            <person name="Chin C."/>
            <person name="Gnerre S."/>
            <person name="Grabherr M."/>
            <person name="Kleber M."/>
            <person name="Mauceli E."/>
            <person name="MacCallum I."/>
        </authorList>
    </citation>
    <scope>NUCLEOTIDE SEQUENCE [LARGE SCALE GENOMIC DNA]</scope>
    <source>
        <strain evidence="2 3">TSC#14021-0224.01</strain>
    </source>
</reference>
<evidence type="ECO:0000313" key="3">
    <source>
        <dbReference type="Proteomes" id="UP000008711"/>
    </source>
</evidence>
<keyword evidence="3" id="KW-1185">Reference proteome</keyword>
<dbReference type="Proteomes" id="UP000008711">
    <property type="component" value="Unassembled WGS sequence"/>
</dbReference>
<keyword evidence="1" id="KW-1133">Transmembrane helix</keyword>